<proteinExistence type="predicted"/>
<feature type="region of interest" description="Disordered" evidence="1">
    <location>
        <begin position="68"/>
        <end position="91"/>
    </location>
</feature>
<accession>A0A9D4FI37</accession>
<comment type="caution">
    <text evidence="2">The sequence shown here is derived from an EMBL/GenBank/DDBJ whole genome shotgun (WGS) entry which is preliminary data.</text>
</comment>
<evidence type="ECO:0000313" key="3">
    <source>
        <dbReference type="Proteomes" id="UP000828390"/>
    </source>
</evidence>
<reference evidence="2" key="2">
    <citation type="submission" date="2020-11" db="EMBL/GenBank/DDBJ databases">
        <authorList>
            <person name="McCartney M.A."/>
            <person name="Auch B."/>
            <person name="Kono T."/>
            <person name="Mallez S."/>
            <person name="Becker A."/>
            <person name="Gohl D.M."/>
            <person name="Silverstein K.A.T."/>
            <person name="Koren S."/>
            <person name="Bechman K.B."/>
            <person name="Herman A."/>
            <person name="Abrahante J.E."/>
            <person name="Garbe J."/>
        </authorList>
    </citation>
    <scope>NUCLEOTIDE SEQUENCE</scope>
    <source>
        <strain evidence="2">Duluth1</strain>
        <tissue evidence="2">Whole animal</tissue>
    </source>
</reference>
<evidence type="ECO:0000313" key="2">
    <source>
        <dbReference type="EMBL" id="KAH3798361.1"/>
    </source>
</evidence>
<keyword evidence="3" id="KW-1185">Reference proteome</keyword>
<evidence type="ECO:0000256" key="1">
    <source>
        <dbReference type="SAM" id="MobiDB-lite"/>
    </source>
</evidence>
<organism evidence="2 3">
    <name type="scientific">Dreissena polymorpha</name>
    <name type="common">Zebra mussel</name>
    <name type="synonym">Mytilus polymorpha</name>
    <dbReference type="NCBI Taxonomy" id="45954"/>
    <lineage>
        <taxon>Eukaryota</taxon>
        <taxon>Metazoa</taxon>
        <taxon>Spiralia</taxon>
        <taxon>Lophotrochozoa</taxon>
        <taxon>Mollusca</taxon>
        <taxon>Bivalvia</taxon>
        <taxon>Autobranchia</taxon>
        <taxon>Heteroconchia</taxon>
        <taxon>Euheterodonta</taxon>
        <taxon>Imparidentia</taxon>
        <taxon>Neoheterodontei</taxon>
        <taxon>Myida</taxon>
        <taxon>Dreissenoidea</taxon>
        <taxon>Dreissenidae</taxon>
        <taxon>Dreissena</taxon>
    </lineage>
</organism>
<protein>
    <submittedName>
        <fullName evidence="2">Uncharacterized protein</fullName>
    </submittedName>
</protein>
<gene>
    <name evidence="2" type="ORF">DPMN_151960</name>
</gene>
<dbReference type="AlphaFoldDB" id="A0A9D4FI37"/>
<name>A0A9D4FI37_DREPO</name>
<dbReference type="EMBL" id="JAIWYP010000007">
    <property type="protein sequence ID" value="KAH3798361.1"/>
    <property type="molecule type" value="Genomic_DNA"/>
</dbReference>
<sequence length="100" mass="11767">MAFNVTYGALQSHNIKHLYTTREKTMHQKIPRQKLYRPARLTKKPAVKSNPRGCGHYQRGFHEYEWEEDMTSPSEPVPARKNEEYSQSSDETLWVWKAAS</sequence>
<reference evidence="2" key="1">
    <citation type="journal article" date="2019" name="bioRxiv">
        <title>The Genome of the Zebra Mussel, Dreissena polymorpha: A Resource for Invasive Species Research.</title>
        <authorList>
            <person name="McCartney M.A."/>
            <person name="Auch B."/>
            <person name="Kono T."/>
            <person name="Mallez S."/>
            <person name="Zhang Y."/>
            <person name="Obille A."/>
            <person name="Becker A."/>
            <person name="Abrahante J.E."/>
            <person name="Garbe J."/>
            <person name="Badalamenti J.P."/>
            <person name="Herman A."/>
            <person name="Mangelson H."/>
            <person name="Liachko I."/>
            <person name="Sullivan S."/>
            <person name="Sone E.D."/>
            <person name="Koren S."/>
            <person name="Silverstein K.A.T."/>
            <person name="Beckman K.B."/>
            <person name="Gohl D.M."/>
        </authorList>
    </citation>
    <scope>NUCLEOTIDE SEQUENCE</scope>
    <source>
        <strain evidence="2">Duluth1</strain>
        <tissue evidence="2">Whole animal</tissue>
    </source>
</reference>
<dbReference type="Proteomes" id="UP000828390">
    <property type="component" value="Unassembled WGS sequence"/>
</dbReference>